<feature type="transmembrane region" description="Helical" evidence="1">
    <location>
        <begin position="398"/>
        <end position="418"/>
    </location>
</feature>
<feature type="transmembrane region" description="Helical" evidence="1">
    <location>
        <begin position="248"/>
        <end position="270"/>
    </location>
</feature>
<evidence type="ECO:0000313" key="2">
    <source>
        <dbReference type="EMBL" id="EJN94048.1"/>
    </source>
</evidence>
<keyword evidence="1" id="KW-0812">Transmembrane</keyword>
<evidence type="ECO:0000313" key="3">
    <source>
        <dbReference type="Proteomes" id="UP000007815"/>
    </source>
</evidence>
<feature type="transmembrane region" description="Helical" evidence="1">
    <location>
        <begin position="424"/>
        <end position="445"/>
    </location>
</feature>
<dbReference type="RefSeq" id="WP_003088592.1">
    <property type="nucleotide sequence ID" value="NZ_AJTZ01000005.1"/>
</dbReference>
<feature type="transmembrane region" description="Helical" evidence="1">
    <location>
        <begin position="170"/>
        <end position="191"/>
    </location>
</feature>
<dbReference type="EMBL" id="AJTZ01000005">
    <property type="protein sequence ID" value="EJN94048.1"/>
    <property type="molecule type" value="Genomic_DNA"/>
</dbReference>
<feature type="transmembrane region" description="Helical" evidence="1">
    <location>
        <begin position="58"/>
        <end position="76"/>
    </location>
</feature>
<keyword evidence="1" id="KW-1133">Transmembrane helix</keyword>
<name>A0ABN0GUA3_STRRT</name>
<protein>
    <submittedName>
        <fullName evidence="2">Oligosaccharide repeat-containing polymerase</fullName>
    </submittedName>
</protein>
<evidence type="ECO:0000256" key="1">
    <source>
        <dbReference type="SAM" id="Phobius"/>
    </source>
</evidence>
<sequence>MMLFLIILTALVSLFINFRIANKDFMNPAVIFSLIFLLQAVMCTLALTYMSLTFHIETVLILAVAFTIFTLFNFYYHSKSSSKKQIAAKIPLKNSELTYINLPTWISLVFIGLLLLVIFLKYQHLTQLANALDHSDYSLSQKISFFNDMSKFHSDHYRELGIIPPRYYNIFKTISFSFGYLTLFVAINNFVAYKKIKIEQVITLLLMCVAIYLAGSRSPILRMVTFAVCVYYVLYLKKDSSIGIKKQLLQRLLVIGVVTVVLSLVTMGIFGRSSHYNLFHYLFIYTGAPLYNLDVFIQTYALPIPQEHLGQQTFSTLYNYVFAKVGKDDSIYTLDIPFVRYSVKYGLGNVYTTFYQFIYDFGLFFWVPVFTVIPWYYSKFYDKIVNHPVPHSVIDFRLFIYAYLFNDLCMLFFSNRFYEAVLNITNLEIFIIAYVLASLIFTRSLGIGKYKLQFK</sequence>
<organism evidence="2 3">
    <name type="scientific">Streptococcus ratti FA-1 = DSM 20564</name>
    <dbReference type="NCBI Taxonomy" id="699248"/>
    <lineage>
        <taxon>Bacteria</taxon>
        <taxon>Bacillati</taxon>
        <taxon>Bacillota</taxon>
        <taxon>Bacilli</taxon>
        <taxon>Lactobacillales</taxon>
        <taxon>Streptococcaceae</taxon>
        <taxon>Streptococcus</taxon>
    </lineage>
</organism>
<feature type="transmembrane region" description="Helical" evidence="1">
    <location>
        <begin position="220"/>
        <end position="236"/>
    </location>
</feature>
<feature type="transmembrane region" description="Helical" evidence="1">
    <location>
        <begin position="97"/>
        <end position="120"/>
    </location>
</feature>
<keyword evidence="1" id="KW-0472">Membrane</keyword>
<dbReference type="Proteomes" id="UP000007815">
    <property type="component" value="Unassembled WGS sequence"/>
</dbReference>
<feature type="transmembrane region" description="Helical" evidence="1">
    <location>
        <begin position="29"/>
        <end position="52"/>
    </location>
</feature>
<feature type="transmembrane region" description="Helical" evidence="1">
    <location>
        <begin position="357"/>
        <end position="377"/>
    </location>
</feature>
<accession>A0ABN0GUA3</accession>
<keyword evidence="3" id="KW-1185">Reference proteome</keyword>
<dbReference type="NCBIfam" id="TIGR04370">
    <property type="entry name" value="glyco_rpt_poly"/>
    <property type="match status" value="1"/>
</dbReference>
<proteinExistence type="predicted"/>
<feature type="transmembrane region" description="Helical" evidence="1">
    <location>
        <begin position="6"/>
        <end position="22"/>
    </location>
</feature>
<comment type="caution">
    <text evidence="2">The sequence shown here is derived from an EMBL/GenBank/DDBJ whole genome shotgun (WGS) entry which is preliminary data.</text>
</comment>
<reference evidence="2 3" key="1">
    <citation type="submission" date="2009-12" db="EMBL/GenBank/DDBJ databases">
        <authorList>
            <person name="Lefebure T."/>
            <person name="Cornejo O.E."/>
            <person name="Pavinski Bitar P.D."/>
            <person name="Lang P."/>
            <person name="Stanhope M.J."/>
        </authorList>
    </citation>
    <scope>NUCLEOTIDE SEQUENCE [LARGE SCALE GENOMIC DNA]</scope>
    <source>
        <strain evidence="2 3">FA-1</strain>
    </source>
</reference>
<gene>
    <name evidence="2" type="ORF">SRA_05911</name>
</gene>
<feature type="transmembrane region" description="Helical" evidence="1">
    <location>
        <begin position="198"/>
        <end position="214"/>
    </location>
</feature>